<dbReference type="EMBL" id="PDDY01000004">
    <property type="protein sequence ID" value="PEH37285.1"/>
    <property type="molecule type" value="Genomic_DNA"/>
</dbReference>
<sequence>MSLLTRAYILEKYGPRMTLAQLAQLLLMSEGTIRNQISAETFPIPTYKEGGGRFASYDAVADYLDTMSTQARHKASAVA</sequence>
<evidence type="ECO:0000313" key="1">
    <source>
        <dbReference type="EMBL" id="PEH37285.1"/>
    </source>
</evidence>
<accession>A0A2A7S1V1</accession>
<organism evidence="1 2">
    <name type="scientific">Burkholderia gladioli</name>
    <name type="common">Pseudomonas marginata</name>
    <name type="synonym">Phytomonas marginata</name>
    <dbReference type="NCBI Taxonomy" id="28095"/>
    <lineage>
        <taxon>Bacteria</taxon>
        <taxon>Pseudomonadati</taxon>
        <taxon>Pseudomonadota</taxon>
        <taxon>Betaproteobacteria</taxon>
        <taxon>Burkholderiales</taxon>
        <taxon>Burkholderiaceae</taxon>
        <taxon>Burkholderia</taxon>
    </lineage>
</organism>
<evidence type="ECO:0000313" key="2">
    <source>
        <dbReference type="Proteomes" id="UP000220629"/>
    </source>
</evidence>
<dbReference type="AlphaFoldDB" id="A0A2A7S1V1"/>
<dbReference type="Proteomes" id="UP000220629">
    <property type="component" value="Unassembled WGS sequence"/>
</dbReference>
<reference evidence="2" key="1">
    <citation type="submission" date="2017-09" db="EMBL/GenBank/DDBJ databases">
        <title>FDA dAtabase for Regulatory Grade micrObial Sequences (FDA-ARGOS): Supporting development and validation of Infectious Disease Dx tests.</title>
        <authorList>
            <person name="Minogue T."/>
            <person name="Wolcott M."/>
            <person name="Wasieloski L."/>
            <person name="Aguilar W."/>
            <person name="Moore D."/>
            <person name="Tallon L."/>
            <person name="Sadzewicz L."/>
            <person name="Ott S."/>
            <person name="Zhao X."/>
            <person name="Nagaraj S."/>
            <person name="Vavikolanu K."/>
            <person name="Aluvathingal J."/>
            <person name="Nadendla S."/>
            <person name="Sichtig H."/>
        </authorList>
    </citation>
    <scope>NUCLEOTIDE SEQUENCE [LARGE SCALE GENOMIC DNA]</scope>
    <source>
        <strain evidence="2">FDAARGOS_390</strain>
    </source>
</reference>
<protein>
    <recommendedName>
        <fullName evidence="3">Helix-turn-helix domain-containing protein</fullName>
    </recommendedName>
</protein>
<name>A0A2A7S1V1_BURGA</name>
<dbReference type="RefSeq" id="WP_098153724.1">
    <property type="nucleotide sequence ID" value="NZ_CADEQJ010000011.1"/>
</dbReference>
<evidence type="ECO:0008006" key="3">
    <source>
        <dbReference type="Google" id="ProtNLM"/>
    </source>
</evidence>
<proteinExistence type="predicted"/>
<comment type="caution">
    <text evidence="1">The sequence shown here is derived from an EMBL/GenBank/DDBJ whole genome shotgun (WGS) entry which is preliminary data.</text>
</comment>
<gene>
    <name evidence="1" type="ORF">CRM94_22320</name>
</gene>